<proteinExistence type="predicted"/>
<dbReference type="AlphaFoldDB" id="A0AA39PZZ1"/>
<evidence type="ECO:0000313" key="3">
    <source>
        <dbReference type="Proteomes" id="UP001175228"/>
    </source>
</evidence>
<keyword evidence="3" id="KW-1185">Reference proteome</keyword>
<sequence>MAANDPIGYILLQALHVYMELDVYASLTLHTSDTLRDGWVRIPIFASVIEEYEKAARNKYKTMRQTLTHTDTILKEKKLKCWNFPKAHSHQHLFNDIEAKGITLNYNTKPNESMHGSFKESYQHRTNFKNVDEQILRVDDWYNAMTYIRQQVNHHDKIEKEGDEDDEGETGDSNEDKLAPTLSTSSEADYAATASLHGGHGKGGGKLSMAEVEAKAEDNSNFHDF</sequence>
<gene>
    <name evidence="2" type="ORF">EDD18DRAFT_1108458</name>
</gene>
<name>A0AA39PZZ1_9AGAR</name>
<evidence type="ECO:0000256" key="1">
    <source>
        <dbReference type="SAM" id="MobiDB-lite"/>
    </source>
</evidence>
<comment type="caution">
    <text evidence="2">The sequence shown here is derived from an EMBL/GenBank/DDBJ whole genome shotgun (WGS) entry which is preliminary data.</text>
</comment>
<organism evidence="2 3">
    <name type="scientific">Armillaria luteobubalina</name>
    <dbReference type="NCBI Taxonomy" id="153913"/>
    <lineage>
        <taxon>Eukaryota</taxon>
        <taxon>Fungi</taxon>
        <taxon>Dikarya</taxon>
        <taxon>Basidiomycota</taxon>
        <taxon>Agaricomycotina</taxon>
        <taxon>Agaricomycetes</taxon>
        <taxon>Agaricomycetidae</taxon>
        <taxon>Agaricales</taxon>
        <taxon>Marasmiineae</taxon>
        <taxon>Physalacriaceae</taxon>
        <taxon>Armillaria</taxon>
    </lineage>
</organism>
<protein>
    <submittedName>
        <fullName evidence="2">Uncharacterized protein</fullName>
    </submittedName>
</protein>
<feature type="region of interest" description="Disordered" evidence="1">
    <location>
        <begin position="153"/>
        <end position="225"/>
    </location>
</feature>
<accession>A0AA39PZZ1</accession>
<feature type="compositionally biased region" description="Acidic residues" evidence="1">
    <location>
        <begin position="161"/>
        <end position="173"/>
    </location>
</feature>
<evidence type="ECO:0000313" key="2">
    <source>
        <dbReference type="EMBL" id="KAK0492846.1"/>
    </source>
</evidence>
<dbReference type="Proteomes" id="UP001175228">
    <property type="component" value="Unassembled WGS sequence"/>
</dbReference>
<reference evidence="2" key="1">
    <citation type="submission" date="2023-06" db="EMBL/GenBank/DDBJ databases">
        <authorList>
            <consortium name="Lawrence Berkeley National Laboratory"/>
            <person name="Ahrendt S."/>
            <person name="Sahu N."/>
            <person name="Indic B."/>
            <person name="Wong-Bajracharya J."/>
            <person name="Merenyi Z."/>
            <person name="Ke H.-M."/>
            <person name="Monk M."/>
            <person name="Kocsube S."/>
            <person name="Drula E."/>
            <person name="Lipzen A."/>
            <person name="Balint B."/>
            <person name="Henrissat B."/>
            <person name="Andreopoulos B."/>
            <person name="Martin F.M."/>
            <person name="Harder C.B."/>
            <person name="Rigling D."/>
            <person name="Ford K.L."/>
            <person name="Foster G.D."/>
            <person name="Pangilinan J."/>
            <person name="Papanicolaou A."/>
            <person name="Barry K."/>
            <person name="LaButti K."/>
            <person name="Viragh M."/>
            <person name="Koriabine M."/>
            <person name="Yan M."/>
            <person name="Riley R."/>
            <person name="Champramary S."/>
            <person name="Plett K.L."/>
            <person name="Tsai I.J."/>
            <person name="Slot J."/>
            <person name="Sipos G."/>
            <person name="Plett J."/>
            <person name="Nagy L.G."/>
            <person name="Grigoriev I.V."/>
        </authorList>
    </citation>
    <scope>NUCLEOTIDE SEQUENCE</scope>
    <source>
        <strain evidence="2">HWK02</strain>
    </source>
</reference>
<feature type="compositionally biased region" description="Basic and acidic residues" evidence="1">
    <location>
        <begin position="212"/>
        <end position="225"/>
    </location>
</feature>
<dbReference type="EMBL" id="JAUEPU010000027">
    <property type="protein sequence ID" value="KAK0492846.1"/>
    <property type="molecule type" value="Genomic_DNA"/>
</dbReference>